<dbReference type="SUPFAM" id="SSF53901">
    <property type="entry name" value="Thiolase-like"/>
    <property type="match status" value="2"/>
</dbReference>
<comment type="caution">
    <text evidence="15">The sequence shown here is derived from an EMBL/GenBank/DDBJ whole genome shotgun (WGS) entry which is preliminary data.</text>
</comment>
<comment type="pathway">
    <text evidence="2">Lipid metabolism; fatty acid metabolism.</text>
</comment>
<dbReference type="InterPro" id="IPR020613">
    <property type="entry name" value="Thiolase_CS"/>
</dbReference>
<feature type="domain" description="Thiolase N-terminal" evidence="13">
    <location>
        <begin position="40"/>
        <end position="286"/>
    </location>
</feature>
<evidence type="ECO:0000313" key="15">
    <source>
        <dbReference type="EMBL" id="KAH6587856.1"/>
    </source>
</evidence>
<evidence type="ECO:0000256" key="11">
    <source>
        <dbReference type="ARBA" id="ARBA00047605"/>
    </source>
</evidence>
<evidence type="ECO:0000256" key="9">
    <source>
        <dbReference type="ARBA" id="ARBA00023315"/>
    </source>
</evidence>
<dbReference type="CDD" id="cd00751">
    <property type="entry name" value="thiolase"/>
    <property type="match status" value="1"/>
</dbReference>
<accession>A0ABQ8EWM0</accession>
<dbReference type="EC" id="2.3.1.16" evidence="10"/>
<evidence type="ECO:0000256" key="6">
    <source>
        <dbReference type="ARBA" id="ARBA00022946"/>
    </source>
</evidence>
<evidence type="ECO:0000256" key="2">
    <source>
        <dbReference type="ARBA" id="ARBA00004872"/>
    </source>
</evidence>
<keyword evidence="6" id="KW-0809">Transit peptide</keyword>
<dbReference type="InterPro" id="IPR020617">
    <property type="entry name" value="Thiolase_C"/>
</dbReference>
<dbReference type="InterPro" id="IPR002155">
    <property type="entry name" value="Thiolase"/>
</dbReference>
<comment type="similarity">
    <text evidence="3 12">Belongs to the thiolase-like superfamily. Thiolase family.</text>
</comment>
<organism evidence="15 16">
    <name type="scientific">Batrachochytrium salamandrivorans</name>
    <dbReference type="NCBI Taxonomy" id="1357716"/>
    <lineage>
        <taxon>Eukaryota</taxon>
        <taxon>Fungi</taxon>
        <taxon>Fungi incertae sedis</taxon>
        <taxon>Chytridiomycota</taxon>
        <taxon>Chytridiomycota incertae sedis</taxon>
        <taxon>Chytridiomycetes</taxon>
        <taxon>Rhizophydiales</taxon>
        <taxon>Rhizophydiales incertae sedis</taxon>
        <taxon>Batrachochytrium</taxon>
    </lineage>
</organism>
<dbReference type="EMBL" id="JAFCIX010000550">
    <property type="protein sequence ID" value="KAH6587856.1"/>
    <property type="molecule type" value="Genomic_DNA"/>
</dbReference>
<evidence type="ECO:0000256" key="12">
    <source>
        <dbReference type="RuleBase" id="RU003557"/>
    </source>
</evidence>
<evidence type="ECO:0000256" key="7">
    <source>
        <dbReference type="ARBA" id="ARBA00023098"/>
    </source>
</evidence>
<dbReference type="InterPro" id="IPR020616">
    <property type="entry name" value="Thiolase_N"/>
</dbReference>
<evidence type="ECO:0000256" key="1">
    <source>
        <dbReference type="ARBA" id="ARBA00004275"/>
    </source>
</evidence>
<keyword evidence="5" id="KW-0276">Fatty acid metabolism</keyword>
<evidence type="ECO:0000256" key="3">
    <source>
        <dbReference type="ARBA" id="ARBA00010982"/>
    </source>
</evidence>
<dbReference type="PANTHER" id="PTHR43853:SF8">
    <property type="entry name" value="3-KETOACYL-COA THIOLASE, PEROXISOMAL"/>
    <property type="match status" value="1"/>
</dbReference>
<keyword evidence="9 12" id="KW-0012">Acyltransferase</keyword>
<name>A0ABQ8EWM0_9FUNG</name>
<comment type="subcellular location">
    <subcellularLocation>
        <location evidence="1">Peroxisome</location>
    </subcellularLocation>
</comment>
<evidence type="ECO:0000259" key="13">
    <source>
        <dbReference type="Pfam" id="PF00108"/>
    </source>
</evidence>
<dbReference type="InterPro" id="IPR016039">
    <property type="entry name" value="Thiolase-like"/>
</dbReference>
<evidence type="ECO:0000256" key="4">
    <source>
        <dbReference type="ARBA" id="ARBA00022679"/>
    </source>
</evidence>
<dbReference type="Proteomes" id="UP001648503">
    <property type="component" value="Unassembled WGS sequence"/>
</dbReference>
<dbReference type="Gene3D" id="3.40.47.10">
    <property type="match status" value="2"/>
</dbReference>
<keyword evidence="16" id="KW-1185">Reference proteome</keyword>
<sequence length="417" mass="42789">MSTSQSRIASVAAHLAAPMAAPSGTRNMSSAHAPKGPDDVVIISAVRTALTKGGKGGFAETQPELLLAAVLKATLERTGIDPKLVEDIQVGNVLMPGAGVTTSRMAALYAGFPDTTAVCAVNRQCSSGLATCANIAGSIKAGYIDIGIGAGVESMSLYYGPAAMPTNINDEILNYGPAADVLTPMGVTSENVAAEFGVTRAEQDAFALRSHSLALKAQKEGLFKEEITPVKLASGTVVDSDDGIRSTTAEGLAKLRPVFKKDGTTTAGNASQVSDGAAAVLLMRRSTAERLGLKPIARWVGFSAVGVPPRIMGIGPAFAIPAALKQVGLTAQDVGIYEINEAFASQAVYSVKKLGIDVAKVNPKGGAIAFGHPMGATGARQIATLLPELRRQKQKFGVISMCVGIGMGVAAVIENEA</sequence>
<evidence type="ECO:0000256" key="8">
    <source>
        <dbReference type="ARBA" id="ARBA00023140"/>
    </source>
</evidence>
<evidence type="ECO:0000256" key="10">
    <source>
        <dbReference type="ARBA" id="ARBA00024073"/>
    </source>
</evidence>
<evidence type="ECO:0000259" key="14">
    <source>
        <dbReference type="Pfam" id="PF02803"/>
    </source>
</evidence>
<evidence type="ECO:0000313" key="16">
    <source>
        <dbReference type="Proteomes" id="UP001648503"/>
    </source>
</evidence>
<dbReference type="PROSITE" id="PS00099">
    <property type="entry name" value="THIOLASE_3"/>
    <property type="match status" value="1"/>
</dbReference>
<gene>
    <name evidence="15" type="ORF">BASA50_011047</name>
</gene>
<keyword evidence="8" id="KW-0576">Peroxisome</keyword>
<protein>
    <recommendedName>
        <fullName evidence="10">acetyl-CoA C-acyltransferase</fullName>
        <ecNumber evidence="10">2.3.1.16</ecNumber>
    </recommendedName>
</protein>
<dbReference type="InterPro" id="IPR020610">
    <property type="entry name" value="Thiolase_AS"/>
</dbReference>
<feature type="domain" description="Thiolase C-terminal" evidence="14">
    <location>
        <begin position="293"/>
        <end position="414"/>
    </location>
</feature>
<dbReference type="NCBIfam" id="TIGR01930">
    <property type="entry name" value="AcCoA-C-Actrans"/>
    <property type="match status" value="1"/>
</dbReference>
<dbReference type="PIRSF" id="PIRSF000429">
    <property type="entry name" value="Ac-CoA_Ac_transf"/>
    <property type="match status" value="1"/>
</dbReference>
<comment type="catalytic activity">
    <reaction evidence="11">
        <text>an acyl-CoA + acetyl-CoA = a 3-oxoacyl-CoA + CoA</text>
        <dbReference type="Rhea" id="RHEA:21564"/>
        <dbReference type="ChEBI" id="CHEBI:57287"/>
        <dbReference type="ChEBI" id="CHEBI:57288"/>
        <dbReference type="ChEBI" id="CHEBI:58342"/>
        <dbReference type="ChEBI" id="CHEBI:90726"/>
        <dbReference type="EC" id="2.3.1.16"/>
    </reaction>
</comment>
<keyword evidence="7" id="KW-0443">Lipid metabolism</keyword>
<reference evidence="15 16" key="1">
    <citation type="submission" date="2021-02" db="EMBL/GenBank/DDBJ databases">
        <title>Variation within the Batrachochytrium salamandrivorans European outbreak.</title>
        <authorList>
            <person name="Kelly M."/>
            <person name="Pasmans F."/>
            <person name="Shea T.P."/>
            <person name="Munoz J.F."/>
            <person name="Carranza S."/>
            <person name="Cuomo C.A."/>
            <person name="Martel A."/>
        </authorList>
    </citation>
    <scope>NUCLEOTIDE SEQUENCE [LARGE SCALE GENOMIC DNA]</scope>
    <source>
        <strain evidence="15 16">AMFP18/2</strain>
    </source>
</reference>
<dbReference type="PROSITE" id="PS00737">
    <property type="entry name" value="THIOLASE_2"/>
    <property type="match status" value="1"/>
</dbReference>
<evidence type="ECO:0000256" key="5">
    <source>
        <dbReference type="ARBA" id="ARBA00022832"/>
    </source>
</evidence>
<dbReference type="InterPro" id="IPR050215">
    <property type="entry name" value="Thiolase-like_sf_Thiolase"/>
</dbReference>
<proteinExistence type="inferred from homology"/>
<dbReference type="PANTHER" id="PTHR43853">
    <property type="entry name" value="3-KETOACYL-COA THIOLASE, PEROXISOMAL"/>
    <property type="match status" value="1"/>
</dbReference>
<dbReference type="Pfam" id="PF00108">
    <property type="entry name" value="Thiolase_N"/>
    <property type="match status" value="1"/>
</dbReference>
<dbReference type="Pfam" id="PF02803">
    <property type="entry name" value="Thiolase_C"/>
    <property type="match status" value="1"/>
</dbReference>
<keyword evidence="4 12" id="KW-0808">Transferase</keyword>